<dbReference type="AlphaFoldDB" id="A0A1W2TGU2"/>
<dbReference type="InterPro" id="IPR051913">
    <property type="entry name" value="GH2_Domain-Containing"/>
</dbReference>
<reference evidence="7" key="1">
    <citation type="submission" date="2016-03" db="EMBL/GenBank/DDBJ databases">
        <title>Draft genome sequence of Rosellinia necatrix.</title>
        <authorList>
            <person name="Kanematsu S."/>
        </authorList>
    </citation>
    <scope>NUCLEOTIDE SEQUENCE [LARGE SCALE GENOMIC DNA]</scope>
    <source>
        <strain evidence="7">W97</strain>
    </source>
</reference>
<keyword evidence="8" id="KW-1185">Reference proteome</keyword>
<dbReference type="SUPFAM" id="SSF49785">
    <property type="entry name" value="Galactose-binding domain-like"/>
    <property type="match status" value="1"/>
</dbReference>
<dbReference type="InterPro" id="IPR006102">
    <property type="entry name" value="Ig-like_GH2"/>
</dbReference>
<dbReference type="InterPro" id="IPR036156">
    <property type="entry name" value="Beta-gal/glucu_dom_sf"/>
</dbReference>
<keyword evidence="2 7" id="KW-0378">Hydrolase</keyword>
<evidence type="ECO:0000256" key="4">
    <source>
        <dbReference type="SAM" id="MobiDB-lite"/>
    </source>
</evidence>
<dbReference type="InterPro" id="IPR013783">
    <property type="entry name" value="Ig-like_fold"/>
</dbReference>
<dbReference type="SUPFAM" id="SSF49303">
    <property type="entry name" value="beta-Galactosidase/glucuronidase domain"/>
    <property type="match status" value="1"/>
</dbReference>
<organism evidence="7">
    <name type="scientific">Rosellinia necatrix</name>
    <name type="common">White root-rot fungus</name>
    <dbReference type="NCBI Taxonomy" id="77044"/>
    <lineage>
        <taxon>Eukaryota</taxon>
        <taxon>Fungi</taxon>
        <taxon>Dikarya</taxon>
        <taxon>Ascomycota</taxon>
        <taxon>Pezizomycotina</taxon>
        <taxon>Sordariomycetes</taxon>
        <taxon>Xylariomycetidae</taxon>
        <taxon>Xylariales</taxon>
        <taxon>Xylariaceae</taxon>
        <taxon>Rosellinia</taxon>
    </lineage>
</organism>
<accession>A0A1W2TGU2</accession>
<evidence type="ECO:0000313" key="7">
    <source>
        <dbReference type="EMBL" id="GAP87339.1"/>
    </source>
</evidence>
<evidence type="ECO:0000256" key="3">
    <source>
        <dbReference type="ARBA" id="ARBA00023295"/>
    </source>
</evidence>
<evidence type="ECO:0000256" key="2">
    <source>
        <dbReference type="ARBA" id="ARBA00022801"/>
    </source>
</evidence>
<dbReference type="PANTHER" id="PTHR42732">
    <property type="entry name" value="BETA-GALACTOSIDASE"/>
    <property type="match status" value="1"/>
</dbReference>
<feature type="domain" description="Glycoside hydrolase family 2 catalytic" evidence="6">
    <location>
        <begin position="417"/>
        <end position="604"/>
    </location>
</feature>
<evidence type="ECO:0000313" key="8">
    <source>
        <dbReference type="Proteomes" id="UP000054516"/>
    </source>
</evidence>
<gene>
    <name evidence="7" type="ORF">SAMD00023353_2700740</name>
</gene>
<dbReference type="GO" id="GO:0004553">
    <property type="term" value="F:hydrolase activity, hydrolyzing O-glycosyl compounds"/>
    <property type="evidence" value="ECO:0007669"/>
    <property type="project" value="InterPro"/>
</dbReference>
<dbReference type="InterPro" id="IPR006103">
    <property type="entry name" value="Glyco_hydro_2_cat"/>
</dbReference>
<evidence type="ECO:0000259" key="5">
    <source>
        <dbReference type="Pfam" id="PF00703"/>
    </source>
</evidence>
<comment type="similarity">
    <text evidence="1">Belongs to the glycosyl hydrolase 2 family.</text>
</comment>
<dbReference type="InterPro" id="IPR017853">
    <property type="entry name" value="GH"/>
</dbReference>
<name>A0A1W2TGU2_ROSNE</name>
<dbReference type="PANTHER" id="PTHR42732:SF4">
    <property type="entry name" value="BETA-MANNOSIDASE"/>
    <property type="match status" value="1"/>
</dbReference>
<dbReference type="Gene3D" id="2.60.40.10">
    <property type="entry name" value="Immunoglobulins"/>
    <property type="match status" value="1"/>
</dbReference>
<dbReference type="STRING" id="77044.A0A1W2TGU2"/>
<dbReference type="Pfam" id="PF02836">
    <property type="entry name" value="Glyco_hydro_2_C"/>
    <property type="match status" value="1"/>
</dbReference>
<proteinExistence type="inferred from homology"/>
<sequence length="713" mass="79353">MAYQSKDAYPRPDFVHANHRWAPINDQWTILFDDEDVGLKESWHLNGVPDKVSVGGSSAPGDAETEADRRRIAAFPELVAKGFEARKGKDHENAKTPIAVPFVFQTPASGLYEKDAHEVMWYERPVSDPRAKAEVVAGDRVLVRFGAVDYDVTLWVSGRLVGKHRGGHVPFDVDITDALTSTVKDASDDSKDELRLVLRIQDSPYDLAQPRGKQYWAPQPESIFYTPSSGIWQPVALEVVPATRLGNSSAGTVLKATDIYSGVLDAEVSVLGRRAGHAYSVEIEGSLNGFSIGKKKENLPKDKDHASIKLPLALSEDQRKVASQSVTSIAPFDDTDSWHKGLALWSPDHPTLYDLTIRLFDSEGRVIDEVRTYTGFRHLDWNKGDGTFRLNGKPLFQALCLDQGYWPETGMTPPTPESLKDDIVLAKNMGFNGCRKHQKVEDPVFLYWADKLGYLVWGEMANAYEFSAEYKDRMNQEWTEAVKRDINHPSVIAWTPVNESWGYPSLKDNVEQRDHIRHLYYLTKSLDPTRPVNDNCGWEHVLTDLSTFHDYSDAPALAASCTTLERTLDRDWAGRPLFVGAIADTGDPATRHRPGAPIICTEFAGVNIAAPRRATTAGKEEEEELQPQGGGGDWGYTTATDSGDLVRRIEALVKAVVQGSHCSGFVYTQLTDIEQEVNGVYSFDRKEKIPAAEVKRIFDAAQKSYHDSLSKGT</sequence>
<dbReference type="OMA" id="LWAPEHP"/>
<dbReference type="Gene3D" id="3.20.20.80">
    <property type="entry name" value="Glycosidases"/>
    <property type="match status" value="1"/>
</dbReference>
<evidence type="ECO:0000256" key="1">
    <source>
        <dbReference type="ARBA" id="ARBA00007401"/>
    </source>
</evidence>
<keyword evidence="3" id="KW-0326">Glycosidase</keyword>
<dbReference type="InterPro" id="IPR008979">
    <property type="entry name" value="Galactose-bd-like_sf"/>
</dbReference>
<dbReference type="EMBL" id="DF977472">
    <property type="protein sequence ID" value="GAP87339.1"/>
    <property type="molecule type" value="Genomic_DNA"/>
</dbReference>
<dbReference type="GO" id="GO:0005975">
    <property type="term" value="P:carbohydrate metabolic process"/>
    <property type="evidence" value="ECO:0007669"/>
    <property type="project" value="InterPro"/>
</dbReference>
<feature type="domain" description="Glycoside hydrolase family 2 immunoglobulin-like beta-sandwich" evidence="5">
    <location>
        <begin position="305"/>
        <end position="377"/>
    </location>
</feature>
<protein>
    <submittedName>
        <fullName evidence="7">Putative glycoside hydrolase family 2 protein</fullName>
    </submittedName>
</protein>
<evidence type="ECO:0000259" key="6">
    <source>
        <dbReference type="Pfam" id="PF02836"/>
    </source>
</evidence>
<dbReference type="SUPFAM" id="SSF51445">
    <property type="entry name" value="(Trans)glycosidases"/>
    <property type="match status" value="1"/>
</dbReference>
<dbReference type="Pfam" id="PF00703">
    <property type="entry name" value="Glyco_hydro_2"/>
    <property type="match status" value="1"/>
</dbReference>
<dbReference type="Gene3D" id="2.60.120.260">
    <property type="entry name" value="Galactose-binding domain-like"/>
    <property type="match status" value="1"/>
</dbReference>
<feature type="region of interest" description="Disordered" evidence="4">
    <location>
        <begin position="613"/>
        <end position="636"/>
    </location>
</feature>
<dbReference type="Proteomes" id="UP000054516">
    <property type="component" value="Unassembled WGS sequence"/>
</dbReference>
<dbReference type="OrthoDB" id="20872at2759"/>